<accession>A0ABS8HXR4</accession>
<name>A0ABS8HXR4_9FIRM</name>
<gene>
    <name evidence="1" type="ORF">LMF89_21720</name>
</gene>
<reference evidence="1" key="1">
    <citation type="submission" date="2021-11" db="EMBL/GenBank/DDBJ databases">
        <title>Description of a new species Pelosinus isolated from the bottom sediments of Lake Baikal.</title>
        <authorList>
            <person name="Zakharyuk A."/>
        </authorList>
    </citation>
    <scope>NUCLEOTIDE SEQUENCE</scope>
    <source>
        <strain evidence="1">Bkl1</strain>
    </source>
</reference>
<dbReference type="EMBL" id="JAJHJB010000044">
    <property type="protein sequence ID" value="MCC5467959.1"/>
    <property type="molecule type" value="Genomic_DNA"/>
</dbReference>
<evidence type="ECO:0000313" key="2">
    <source>
        <dbReference type="Proteomes" id="UP001165492"/>
    </source>
</evidence>
<comment type="caution">
    <text evidence="1">The sequence shown here is derived from an EMBL/GenBank/DDBJ whole genome shotgun (WGS) entry which is preliminary data.</text>
</comment>
<dbReference type="Proteomes" id="UP001165492">
    <property type="component" value="Unassembled WGS sequence"/>
</dbReference>
<evidence type="ECO:0000313" key="1">
    <source>
        <dbReference type="EMBL" id="MCC5467959.1"/>
    </source>
</evidence>
<protein>
    <submittedName>
        <fullName evidence="1">Uncharacterized protein</fullName>
    </submittedName>
</protein>
<organism evidence="1 2">
    <name type="scientific">Pelosinus baikalensis</name>
    <dbReference type="NCBI Taxonomy" id="2892015"/>
    <lineage>
        <taxon>Bacteria</taxon>
        <taxon>Bacillati</taxon>
        <taxon>Bacillota</taxon>
        <taxon>Negativicutes</taxon>
        <taxon>Selenomonadales</taxon>
        <taxon>Sporomusaceae</taxon>
        <taxon>Pelosinus</taxon>
    </lineage>
</organism>
<dbReference type="RefSeq" id="WP_229536884.1">
    <property type="nucleotide sequence ID" value="NZ_JAJHJB010000044.1"/>
</dbReference>
<keyword evidence="2" id="KW-1185">Reference proteome</keyword>
<sequence length="46" mass="4973">MTYKQFLAQCKLKAAAYDLCITNNDYVTGTGLSTLSLVELSTTPSP</sequence>
<proteinExistence type="predicted"/>